<dbReference type="SUPFAM" id="SSF75304">
    <property type="entry name" value="Amidase signature (AS) enzymes"/>
    <property type="match status" value="1"/>
</dbReference>
<dbReference type="InterPro" id="IPR023631">
    <property type="entry name" value="Amidase_dom"/>
</dbReference>
<feature type="domain" description="Amidase" evidence="1">
    <location>
        <begin position="26"/>
        <end position="463"/>
    </location>
</feature>
<dbReference type="RefSeq" id="WP_163180036.1">
    <property type="nucleotide sequence ID" value="NZ_JAAIWM010000004.1"/>
</dbReference>
<gene>
    <name evidence="2" type="ORF">G4D63_12610</name>
</gene>
<evidence type="ECO:0000259" key="1">
    <source>
        <dbReference type="Pfam" id="PF01425"/>
    </source>
</evidence>
<dbReference type="AlphaFoldDB" id="A0A6M0Q885"/>
<dbReference type="InterPro" id="IPR036928">
    <property type="entry name" value="AS_sf"/>
</dbReference>
<evidence type="ECO:0000313" key="2">
    <source>
        <dbReference type="EMBL" id="NEY72571.1"/>
    </source>
</evidence>
<dbReference type="Pfam" id="PF01425">
    <property type="entry name" value="Amidase"/>
    <property type="match status" value="1"/>
</dbReference>
<organism evidence="2 3">
    <name type="scientific">Bacillus mesophilus</name>
    <dbReference type="NCBI Taxonomy" id="1808955"/>
    <lineage>
        <taxon>Bacteria</taxon>
        <taxon>Bacillati</taxon>
        <taxon>Bacillota</taxon>
        <taxon>Bacilli</taxon>
        <taxon>Bacillales</taxon>
        <taxon>Bacillaceae</taxon>
        <taxon>Bacillus</taxon>
    </lineage>
</organism>
<accession>A0A6M0Q885</accession>
<dbReference type="EMBL" id="JAAIWM010000004">
    <property type="protein sequence ID" value="NEY72571.1"/>
    <property type="molecule type" value="Genomic_DNA"/>
</dbReference>
<sequence>MFKLEEATILELQEAMEQGKITSKQLVQMYLERIEKYDSILNAITIINTNALKTAAKLDEERALQGPRGPLHGIPVIVKDNYDTYDMPTTAGSKSLEGSIPPDDAFQVEKLRAAGAVIIAKSNMAEFAFSPNETVSSIGGTTVNPYDIEKVPAGSSGGTAAAIAANFAAVGLGTDTGNSIRGPGAHTSLVGIRSTMGLTSRDGIVPIILSQDIGGPLARSVTDAAIILDAIAGYDPKDPITAKSIGNMPDSYLDTLDKNGLKEAKIGVLRQYFPNDKIDLEVKKLMEQAINDLQNNGAKIVDDFHIPDLEKLFENTNGPFTMKTDIKAYLDTLGPNAPVKSLDEIIASGKYHPSIEKGLKYGQNVKLPPEEDPDYYKSELNREIYRMAILKAMADQDVDVIVFPTWNYPPRKVGDLESPHGNNSYQMSPPTGFPALTVPMGFSYGNLPAGLQMVGRPFTEALLIKYAFAYEQATNHRRAPEL</sequence>
<reference evidence="2 3" key="1">
    <citation type="submission" date="2020-02" db="EMBL/GenBank/DDBJ databases">
        <title>Bacillus aquiflavi sp. nov., isolated from yellow water of strong flavor Chinese baijiu in Yibin region of China.</title>
        <authorList>
            <person name="Xie J."/>
        </authorList>
    </citation>
    <scope>NUCLEOTIDE SEQUENCE [LARGE SCALE GENOMIC DNA]</scope>
    <source>
        <strain evidence="2 3">SA4</strain>
    </source>
</reference>
<keyword evidence="3" id="KW-1185">Reference proteome</keyword>
<dbReference type="Proteomes" id="UP000481043">
    <property type="component" value="Unassembled WGS sequence"/>
</dbReference>
<dbReference type="Gene3D" id="3.90.1300.10">
    <property type="entry name" value="Amidase signature (AS) domain"/>
    <property type="match status" value="1"/>
</dbReference>
<dbReference type="PANTHER" id="PTHR42678">
    <property type="entry name" value="AMIDASE"/>
    <property type="match status" value="1"/>
</dbReference>
<dbReference type="PANTHER" id="PTHR42678:SF34">
    <property type="entry name" value="OS04G0183300 PROTEIN"/>
    <property type="match status" value="1"/>
</dbReference>
<protein>
    <submittedName>
        <fullName evidence="2">Amidase</fullName>
    </submittedName>
</protein>
<evidence type="ECO:0000313" key="3">
    <source>
        <dbReference type="Proteomes" id="UP000481043"/>
    </source>
</evidence>
<comment type="caution">
    <text evidence="2">The sequence shown here is derived from an EMBL/GenBank/DDBJ whole genome shotgun (WGS) entry which is preliminary data.</text>
</comment>
<proteinExistence type="predicted"/>
<name>A0A6M0Q885_9BACI</name>